<comment type="caution">
    <text evidence="7">The sequence shown here is derived from an EMBL/GenBank/DDBJ whole genome shotgun (WGS) entry which is preliminary data.</text>
</comment>
<evidence type="ECO:0000313" key="7">
    <source>
        <dbReference type="EMBL" id="MEN2790328.1"/>
    </source>
</evidence>
<accession>A0ABU9Y3D8</accession>
<evidence type="ECO:0000256" key="4">
    <source>
        <dbReference type="ARBA" id="ARBA00023163"/>
    </source>
</evidence>
<dbReference type="SUPFAM" id="SSF88946">
    <property type="entry name" value="Sigma2 domain of RNA polymerase sigma factors"/>
    <property type="match status" value="1"/>
</dbReference>
<dbReference type="PANTHER" id="PTHR43133">
    <property type="entry name" value="RNA POLYMERASE ECF-TYPE SIGMA FACTO"/>
    <property type="match status" value="1"/>
</dbReference>
<dbReference type="RefSeq" id="WP_343888992.1">
    <property type="nucleotide sequence ID" value="NZ_BAAAEH010000016.1"/>
</dbReference>
<dbReference type="InterPro" id="IPR014284">
    <property type="entry name" value="RNA_pol_sigma-70_dom"/>
</dbReference>
<dbReference type="EMBL" id="JBDIME010000008">
    <property type="protein sequence ID" value="MEN2790328.1"/>
    <property type="molecule type" value="Genomic_DNA"/>
</dbReference>
<evidence type="ECO:0000259" key="6">
    <source>
        <dbReference type="Pfam" id="PF08281"/>
    </source>
</evidence>
<dbReference type="NCBIfam" id="TIGR02937">
    <property type="entry name" value="sigma70-ECF"/>
    <property type="match status" value="1"/>
</dbReference>
<feature type="domain" description="RNA polymerase sigma factor 70 region 4 type 2" evidence="6">
    <location>
        <begin position="135"/>
        <end position="187"/>
    </location>
</feature>
<reference evidence="7 8" key="1">
    <citation type="submission" date="2024-05" db="EMBL/GenBank/DDBJ databases">
        <authorList>
            <person name="Liu Q."/>
            <person name="Xin Y.-H."/>
        </authorList>
    </citation>
    <scope>NUCLEOTIDE SEQUENCE [LARGE SCALE GENOMIC DNA]</scope>
    <source>
        <strain evidence="7 8">CGMCC 1.10181</strain>
    </source>
</reference>
<evidence type="ECO:0000256" key="3">
    <source>
        <dbReference type="ARBA" id="ARBA00023082"/>
    </source>
</evidence>
<keyword evidence="2" id="KW-0805">Transcription regulation</keyword>
<sequence length="194" mass="22017">MKPFIDVSGNAILARLTDGDPLPPDDRRTVPQKRTFDMLYRLQAPRLLRMLTRRVDREEASDLVQDSFVRLVRFFPESADGPDEPEAYLTTIATNLLRNRARSAYHRTMVAQDPDLADCRSTDMTANLEARDMLNRLQAAMLKLSPKTREIFMAHRLEGATYAEIGKRMGLGVKGVEWHMSKAIAALHRAAGHR</sequence>
<name>A0ABU9Y3D8_9SPHN</name>
<evidence type="ECO:0000256" key="1">
    <source>
        <dbReference type="ARBA" id="ARBA00010641"/>
    </source>
</evidence>
<gene>
    <name evidence="7" type="ORF">ABC974_11875</name>
</gene>
<proteinExistence type="inferred from homology"/>
<dbReference type="InterPro" id="IPR013325">
    <property type="entry name" value="RNA_pol_sigma_r2"/>
</dbReference>
<dbReference type="InterPro" id="IPR013249">
    <property type="entry name" value="RNA_pol_sigma70_r4_t2"/>
</dbReference>
<keyword evidence="3" id="KW-0731">Sigma factor</keyword>
<dbReference type="Pfam" id="PF08281">
    <property type="entry name" value="Sigma70_r4_2"/>
    <property type="match status" value="1"/>
</dbReference>
<keyword evidence="8" id="KW-1185">Reference proteome</keyword>
<evidence type="ECO:0000259" key="5">
    <source>
        <dbReference type="Pfam" id="PF04542"/>
    </source>
</evidence>
<dbReference type="InterPro" id="IPR039425">
    <property type="entry name" value="RNA_pol_sigma-70-like"/>
</dbReference>
<organism evidence="7 8">
    <name type="scientific">Sphingomonas oligophenolica</name>
    <dbReference type="NCBI Taxonomy" id="301154"/>
    <lineage>
        <taxon>Bacteria</taxon>
        <taxon>Pseudomonadati</taxon>
        <taxon>Pseudomonadota</taxon>
        <taxon>Alphaproteobacteria</taxon>
        <taxon>Sphingomonadales</taxon>
        <taxon>Sphingomonadaceae</taxon>
        <taxon>Sphingomonas</taxon>
    </lineage>
</organism>
<dbReference type="InterPro" id="IPR036388">
    <property type="entry name" value="WH-like_DNA-bd_sf"/>
</dbReference>
<comment type="similarity">
    <text evidence="1">Belongs to the sigma-70 factor family. ECF subfamily.</text>
</comment>
<feature type="domain" description="RNA polymerase sigma-70 region 2" evidence="5">
    <location>
        <begin position="39"/>
        <end position="104"/>
    </location>
</feature>
<evidence type="ECO:0000256" key="2">
    <source>
        <dbReference type="ARBA" id="ARBA00023015"/>
    </source>
</evidence>
<dbReference type="Gene3D" id="1.10.10.10">
    <property type="entry name" value="Winged helix-like DNA-binding domain superfamily/Winged helix DNA-binding domain"/>
    <property type="match status" value="1"/>
</dbReference>
<dbReference type="InterPro" id="IPR007627">
    <property type="entry name" value="RNA_pol_sigma70_r2"/>
</dbReference>
<dbReference type="Gene3D" id="1.10.1740.10">
    <property type="match status" value="1"/>
</dbReference>
<dbReference type="PANTHER" id="PTHR43133:SF63">
    <property type="entry name" value="RNA POLYMERASE SIGMA FACTOR FECI-RELATED"/>
    <property type="match status" value="1"/>
</dbReference>
<dbReference type="InterPro" id="IPR013324">
    <property type="entry name" value="RNA_pol_sigma_r3/r4-like"/>
</dbReference>
<dbReference type="SUPFAM" id="SSF88659">
    <property type="entry name" value="Sigma3 and sigma4 domains of RNA polymerase sigma factors"/>
    <property type="match status" value="1"/>
</dbReference>
<protein>
    <submittedName>
        <fullName evidence="7">Sigma-70 family RNA polymerase sigma factor</fullName>
    </submittedName>
</protein>
<dbReference type="Proteomes" id="UP001419910">
    <property type="component" value="Unassembled WGS sequence"/>
</dbReference>
<keyword evidence="4" id="KW-0804">Transcription</keyword>
<dbReference type="Pfam" id="PF04542">
    <property type="entry name" value="Sigma70_r2"/>
    <property type="match status" value="1"/>
</dbReference>
<evidence type="ECO:0000313" key="8">
    <source>
        <dbReference type="Proteomes" id="UP001419910"/>
    </source>
</evidence>